<dbReference type="InterPro" id="IPR006683">
    <property type="entry name" value="Thioestr_dom"/>
</dbReference>
<dbReference type="CDD" id="cd00586">
    <property type="entry name" value="4HBT"/>
    <property type="match status" value="1"/>
</dbReference>
<dbReference type="STRING" id="209880.SAMN02910343_00017"/>
<evidence type="ECO:0000313" key="5">
    <source>
        <dbReference type="Proteomes" id="UP000199689"/>
    </source>
</evidence>
<dbReference type="PANTHER" id="PTHR31793">
    <property type="entry name" value="4-HYDROXYBENZOYL-COA THIOESTERASE FAMILY MEMBER"/>
    <property type="match status" value="1"/>
</dbReference>
<name>A0A1G5UTV7_9FIRM</name>
<dbReference type="RefSeq" id="WP_091362567.1">
    <property type="nucleotide sequence ID" value="NZ_CAUWGZ010000012.1"/>
</dbReference>
<dbReference type="PIRSF" id="PIRSF003230">
    <property type="entry name" value="YbgC"/>
    <property type="match status" value="1"/>
</dbReference>
<dbReference type="EMBL" id="FMXA01000003">
    <property type="protein sequence ID" value="SDA37062.1"/>
    <property type="molecule type" value="Genomic_DNA"/>
</dbReference>
<evidence type="ECO:0000256" key="1">
    <source>
        <dbReference type="ARBA" id="ARBA00005953"/>
    </source>
</evidence>
<dbReference type="InterPro" id="IPR006684">
    <property type="entry name" value="YbgC/YbaW"/>
</dbReference>
<dbReference type="Proteomes" id="UP000199689">
    <property type="component" value="Unassembled WGS sequence"/>
</dbReference>
<dbReference type="Pfam" id="PF03061">
    <property type="entry name" value="4HBT"/>
    <property type="match status" value="1"/>
</dbReference>
<accession>A0A1G5UTV7</accession>
<dbReference type="InterPro" id="IPR029069">
    <property type="entry name" value="HotDog_dom_sf"/>
</dbReference>
<sequence length="138" mass="15992">MYTYRRRVHYYENDGMQVVHHANYVHWLEEARVEYLREGGILLNDLTAAGIVCPILEVNIKYISSARNDDVVLVKTWLRELNRAKMVFEYEIYREGTNELLCRARTLGGVSHADTGHLTRLPAETIARLAEISEGDRK</sequence>
<dbReference type="GeneID" id="87755073"/>
<organism evidence="4 5">
    <name type="scientific">Allisonella histaminiformans</name>
    <dbReference type="NCBI Taxonomy" id="209880"/>
    <lineage>
        <taxon>Bacteria</taxon>
        <taxon>Bacillati</taxon>
        <taxon>Bacillota</taxon>
        <taxon>Negativicutes</taxon>
        <taxon>Veillonellales</taxon>
        <taxon>Veillonellaceae</taxon>
        <taxon>Allisonella</taxon>
    </lineage>
</organism>
<dbReference type="GO" id="GO:0047617">
    <property type="term" value="F:fatty acyl-CoA hydrolase activity"/>
    <property type="evidence" value="ECO:0007669"/>
    <property type="project" value="TreeGrafter"/>
</dbReference>
<dbReference type="AlphaFoldDB" id="A0A1G5UTV7"/>
<evidence type="ECO:0000259" key="3">
    <source>
        <dbReference type="Pfam" id="PF03061"/>
    </source>
</evidence>
<protein>
    <submittedName>
        <fullName evidence="4">Acyl-CoA thioester hydrolase</fullName>
    </submittedName>
</protein>
<dbReference type="SUPFAM" id="SSF54637">
    <property type="entry name" value="Thioesterase/thiol ester dehydrase-isomerase"/>
    <property type="match status" value="1"/>
</dbReference>
<reference evidence="4 5" key="1">
    <citation type="submission" date="2016-10" db="EMBL/GenBank/DDBJ databases">
        <authorList>
            <person name="de Groot N.N."/>
        </authorList>
    </citation>
    <scope>NUCLEOTIDE SEQUENCE [LARGE SCALE GENOMIC DNA]</scope>
    <source>
        <strain evidence="4 5">DSM 15230</strain>
    </source>
</reference>
<keyword evidence="5" id="KW-1185">Reference proteome</keyword>
<dbReference type="NCBIfam" id="TIGR00051">
    <property type="entry name" value="YbgC/FadM family acyl-CoA thioesterase"/>
    <property type="match status" value="1"/>
</dbReference>
<comment type="similarity">
    <text evidence="1">Belongs to the 4-hydroxybenzoyl-CoA thioesterase family.</text>
</comment>
<dbReference type="Gene3D" id="3.10.129.10">
    <property type="entry name" value="Hotdog Thioesterase"/>
    <property type="match status" value="1"/>
</dbReference>
<evidence type="ECO:0000313" key="4">
    <source>
        <dbReference type="EMBL" id="SDA37062.1"/>
    </source>
</evidence>
<dbReference type="OrthoDB" id="9800856at2"/>
<evidence type="ECO:0000256" key="2">
    <source>
        <dbReference type="ARBA" id="ARBA00022801"/>
    </source>
</evidence>
<keyword evidence="2 4" id="KW-0378">Hydrolase</keyword>
<dbReference type="PANTHER" id="PTHR31793:SF27">
    <property type="entry name" value="NOVEL THIOESTERASE SUPERFAMILY DOMAIN AND SAPOSIN A-TYPE DOMAIN CONTAINING PROTEIN (0610012H03RIK)"/>
    <property type="match status" value="1"/>
</dbReference>
<proteinExistence type="inferred from homology"/>
<dbReference type="InterPro" id="IPR050563">
    <property type="entry name" value="4-hydroxybenzoyl-CoA_TE"/>
</dbReference>
<gene>
    <name evidence="4" type="ORF">SAMN02910343_00017</name>
</gene>
<feature type="domain" description="Thioesterase" evidence="3">
    <location>
        <begin position="17"/>
        <end position="99"/>
    </location>
</feature>